<protein>
    <submittedName>
        <fullName evidence="1">Uncharacterized protein</fullName>
    </submittedName>
</protein>
<reference evidence="1" key="1">
    <citation type="submission" date="2020-05" db="EMBL/GenBank/DDBJ databases">
        <title>Large-scale comparative analyses of tick genomes elucidate their genetic diversity and vector capacities.</title>
        <authorList>
            <person name="Jia N."/>
            <person name="Wang J."/>
            <person name="Shi W."/>
            <person name="Du L."/>
            <person name="Sun Y."/>
            <person name="Zhan W."/>
            <person name="Jiang J."/>
            <person name="Wang Q."/>
            <person name="Zhang B."/>
            <person name="Ji P."/>
            <person name="Sakyi L.B."/>
            <person name="Cui X."/>
            <person name="Yuan T."/>
            <person name="Jiang B."/>
            <person name="Yang W."/>
            <person name="Lam T.T.-Y."/>
            <person name="Chang Q."/>
            <person name="Ding S."/>
            <person name="Wang X."/>
            <person name="Zhu J."/>
            <person name="Ruan X."/>
            <person name="Zhao L."/>
            <person name="Wei J."/>
            <person name="Que T."/>
            <person name="Du C."/>
            <person name="Cheng J."/>
            <person name="Dai P."/>
            <person name="Han X."/>
            <person name="Huang E."/>
            <person name="Gao Y."/>
            <person name="Liu J."/>
            <person name="Shao H."/>
            <person name="Ye R."/>
            <person name="Li L."/>
            <person name="Wei W."/>
            <person name="Wang X."/>
            <person name="Wang C."/>
            <person name="Yang T."/>
            <person name="Huo Q."/>
            <person name="Li W."/>
            <person name="Guo W."/>
            <person name="Chen H."/>
            <person name="Zhou L."/>
            <person name="Ni X."/>
            <person name="Tian J."/>
            <person name="Zhou Y."/>
            <person name="Sheng Y."/>
            <person name="Liu T."/>
            <person name="Pan Y."/>
            <person name="Xia L."/>
            <person name="Li J."/>
            <person name="Zhao F."/>
            <person name="Cao W."/>
        </authorList>
    </citation>
    <scope>NUCLEOTIDE SEQUENCE</scope>
    <source>
        <strain evidence="1">Hyas-2018</strain>
    </source>
</reference>
<gene>
    <name evidence="1" type="ORF">HPB50_019522</name>
</gene>
<sequence>MTLESTVICVDDSEYMRNGDFSPTRLQAQQDAVGIVCQSKTQSNPENNVGLLTMAGPQVLNTLTTDVAQLLSKLHAVQPKGSINFIRGVRVAHLVLKHRQGKQHRMRIVVFVGSPIETEANDLVTLAKSLKKEKVSVDVVSFGEADANTAKLEQFISTLNGEDRSGGSHLLTVPTGCGSDLSGALVSSPVVQNEESARAASSASGGFEFGIDPNDDPELVLALRVSMEEQRQRQEEEARRAAAEAAARDPTQIPLPTVAEMPAATSEERLLQRALAMSLETHPSPTAAKEAIMGSFPDFSTMTEDEQIAFAMQMSMQPIDTSDDITSSEAAIGEGKVEESKKEAKEEHEKKEETEKKEAENKKEGMEEQGEPGNKEEPGKRGKSEEVNK</sequence>
<proteinExistence type="predicted"/>
<organism evidence="1 2">
    <name type="scientific">Hyalomma asiaticum</name>
    <name type="common">Tick</name>
    <dbReference type="NCBI Taxonomy" id="266040"/>
    <lineage>
        <taxon>Eukaryota</taxon>
        <taxon>Metazoa</taxon>
        <taxon>Ecdysozoa</taxon>
        <taxon>Arthropoda</taxon>
        <taxon>Chelicerata</taxon>
        <taxon>Arachnida</taxon>
        <taxon>Acari</taxon>
        <taxon>Parasitiformes</taxon>
        <taxon>Ixodida</taxon>
        <taxon>Ixodoidea</taxon>
        <taxon>Ixodidae</taxon>
        <taxon>Hyalomminae</taxon>
        <taxon>Hyalomma</taxon>
    </lineage>
</organism>
<keyword evidence="2" id="KW-1185">Reference proteome</keyword>
<accession>A0ACB7S2T7</accession>
<comment type="caution">
    <text evidence="1">The sequence shown here is derived from an EMBL/GenBank/DDBJ whole genome shotgun (WGS) entry which is preliminary data.</text>
</comment>
<name>A0ACB7S2T7_HYAAI</name>
<dbReference type="EMBL" id="CM023486">
    <property type="protein sequence ID" value="KAH6928790.1"/>
    <property type="molecule type" value="Genomic_DNA"/>
</dbReference>
<evidence type="ECO:0000313" key="2">
    <source>
        <dbReference type="Proteomes" id="UP000821845"/>
    </source>
</evidence>
<evidence type="ECO:0000313" key="1">
    <source>
        <dbReference type="EMBL" id="KAH6928790.1"/>
    </source>
</evidence>
<dbReference type="Proteomes" id="UP000821845">
    <property type="component" value="Chromosome 6"/>
</dbReference>